<evidence type="ECO:0000313" key="2">
    <source>
        <dbReference type="EMBL" id="GFZ05874.1"/>
    </source>
</evidence>
<feature type="region of interest" description="Disordered" evidence="1">
    <location>
        <begin position="36"/>
        <end position="61"/>
    </location>
</feature>
<dbReference type="EMBL" id="BJWL01000018">
    <property type="protein sequence ID" value="GFZ05874.1"/>
    <property type="molecule type" value="Genomic_DNA"/>
</dbReference>
<gene>
    <name evidence="2" type="ORF">Acr_18g0000440</name>
</gene>
<keyword evidence="3" id="KW-1185">Reference proteome</keyword>
<dbReference type="OrthoDB" id="2121828at2759"/>
<evidence type="ECO:0000313" key="3">
    <source>
        <dbReference type="Proteomes" id="UP000585474"/>
    </source>
</evidence>
<protein>
    <submittedName>
        <fullName evidence="2">Uncharacterized protein</fullName>
    </submittedName>
</protein>
<reference evidence="2 3" key="1">
    <citation type="submission" date="2019-07" db="EMBL/GenBank/DDBJ databases">
        <title>De Novo Assembly of kiwifruit Actinidia rufa.</title>
        <authorList>
            <person name="Sugita-Konishi S."/>
            <person name="Sato K."/>
            <person name="Mori E."/>
            <person name="Abe Y."/>
            <person name="Kisaki G."/>
            <person name="Hamano K."/>
            <person name="Suezawa K."/>
            <person name="Otani M."/>
            <person name="Fukuda T."/>
            <person name="Manabe T."/>
            <person name="Gomi K."/>
            <person name="Tabuchi M."/>
            <person name="Akimitsu K."/>
            <person name="Kataoka I."/>
        </authorList>
    </citation>
    <scope>NUCLEOTIDE SEQUENCE [LARGE SCALE GENOMIC DNA]</scope>
    <source>
        <strain evidence="3">cv. Fuchu</strain>
    </source>
</reference>
<dbReference type="Proteomes" id="UP000585474">
    <property type="component" value="Unassembled WGS sequence"/>
</dbReference>
<name>A0A7J0G511_9ERIC</name>
<proteinExistence type="predicted"/>
<evidence type="ECO:0000256" key="1">
    <source>
        <dbReference type="SAM" id="MobiDB-lite"/>
    </source>
</evidence>
<accession>A0A7J0G511</accession>
<dbReference type="AlphaFoldDB" id="A0A7J0G511"/>
<organism evidence="2 3">
    <name type="scientific">Actinidia rufa</name>
    <dbReference type="NCBI Taxonomy" id="165716"/>
    <lineage>
        <taxon>Eukaryota</taxon>
        <taxon>Viridiplantae</taxon>
        <taxon>Streptophyta</taxon>
        <taxon>Embryophyta</taxon>
        <taxon>Tracheophyta</taxon>
        <taxon>Spermatophyta</taxon>
        <taxon>Magnoliopsida</taxon>
        <taxon>eudicotyledons</taxon>
        <taxon>Gunneridae</taxon>
        <taxon>Pentapetalae</taxon>
        <taxon>asterids</taxon>
        <taxon>Ericales</taxon>
        <taxon>Actinidiaceae</taxon>
        <taxon>Actinidia</taxon>
    </lineage>
</organism>
<sequence>MSLGVGGVPDASLMNGKALYMPGTSKPFQSFTVLQGAGRPNPQGTFDERDLKPDLPPPRLNGPDRRLAALRGEQLVLCDSSHTTESGRPASEWVRGVPA</sequence>
<comment type="caution">
    <text evidence="2">The sequence shown here is derived from an EMBL/GenBank/DDBJ whole genome shotgun (WGS) entry which is preliminary data.</text>
</comment>